<feature type="transmembrane region" description="Helical" evidence="1">
    <location>
        <begin position="51"/>
        <end position="72"/>
    </location>
</feature>
<protein>
    <submittedName>
        <fullName evidence="2">Uncharacterized protein</fullName>
    </submittedName>
</protein>
<dbReference type="EMBL" id="AEBR01000024">
    <property type="protein sequence ID" value="EFM83530.1"/>
    <property type="molecule type" value="Genomic_DNA"/>
</dbReference>
<dbReference type="RefSeq" id="WP_002357921.1">
    <property type="nucleotide sequence ID" value="NZ_GL454430.1"/>
</dbReference>
<dbReference type="GeneID" id="60893606"/>
<dbReference type="HOGENOM" id="CLU_768908_0_0_9"/>
<dbReference type="InterPro" id="IPR048161">
    <property type="entry name" value="PA2928-like"/>
</dbReference>
<proteinExistence type="predicted"/>
<evidence type="ECO:0000256" key="1">
    <source>
        <dbReference type="SAM" id="Phobius"/>
    </source>
</evidence>
<comment type="caution">
    <text evidence="2">The sequence shown here is derived from an EMBL/GenBank/DDBJ whole genome shotgun (WGS) entry which is preliminary data.</text>
</comment>
<dbReference type="NCBIfam" id="NF041516">
    <property type="entry name" value="PA2928_fam"/>
    <property type="match status" value="1"/>
</dbReference>
<feature type="transmembrane region" description="Helical" evidence="1">
    <location>
        <begin position="18"/>
        <end position="39"/>
    </location>
</feature>
<evidence type="ECO:0000313" key="3">
    <source>
        <dbReference type="Proteomes" id="UP000004846"/>
    </source>
</evidence>
<dbReference type="Proteomes" id="UP000004846">
    <property type="component" value="Unassembled WGS sequence"/>
</dbReference>
<keyword evidence="1" id="KW-0812">Transmembrane</keyword>
<name>A0A125W871_ENTFL</name>
<gene>
    <name evidence="2" type="ORF">HMPREF9498_00804</name>
</gene>
<sequence length="360" mass="42337">MDTLYRSWQLSGWLYHDIFVIIVAIIFIVISGILVISLIRRRSTRRLVPYALILLVYLAVVHFAGLIFFGMFRSVTIEEKSATFYSEKTKGLTSIERMIIPNGRTNGISTSNSLFQVISVNSQTGERMWSKRLGWRDYLIGQTDQYVVLNNADNEAIYLLDTKTGKKQFSEADLVKKFPELKDYLSSDFVDYRFMDNRYLYIYGLNNRYYQLDLKNWQLKQDPTFKEVFQTQEAPKWTVDSNESQIGQELSSEERTTVQGKLEEQLIAPVLLGKKDEANYYVLSYKKRQSNQAIVGLYNWQKKTYEWQTPLLLTKENVPIEAFQVEDALFIKVPRYLYKINLNNGNQEYQFDYRWGQVIR</sequence>
<organism evidence="2 3">
    <name type="scientific">Enterococcus faecalis TX4248</name>
    <dbReference type="NCBI Taxonomy" id="749495"/>
    <lineage>
        <taxon>Bacteria</taxon>
        <taxon>Bacillati</taxon>
        <taxon>Bacillota</taxon>
        <taxon>Bacilli</taxon>
        <taxon>Lactobacillales</taxon>
        <taxon>Enterococcaceae</taxon>
        <taxon>Enterococcus</taxon>
    </lineage>
</organism>
<keyword evidence="1" id="KW-0472">Membrane</keyword>
<evidence type="ECO:0000313" key="2">
    <source>
        <dbReference type="EMBL" id="EFM83530.1"/>
    </source>
</evidence>
<accession>A0A125W871</accession>
<keyword evidence="1" id="KW-1133">Transmembrane helix</keyword>
<reference evidence="2 3" key="1">
    <citation type="submission" date="2010-07" db="EMBL/GenBank/DDBJ databases">
        <authorList>
            <person name="Sid Ahmed O."/>
        </authorList>
    </citation>
    <scope>NUCLEOTIDE SEQUENCE [LARGE SCALE GENOMIC DNA]</scope>
    <source>
        <strain evidence="2 3">TX4248</strain>
    </source>
</reference>
<dbReference type="AlphaFoldDB" id="A0A125W871"/>